<sequence length="168" mass="19448">CCNIMLYYMASFESVDFKHNVETVAQNINTWVEKQTAGKIKDLLPKRIFDELTKLVWVNWSEFSKRNQTFFHDCTLVISHCKSSRRLFQSEMQTFTEPLSDNMKTEKVQVSLPKFKLESDFSGISPSKDLVLSKLLHKAVVEVNEEGTEAAADTDKCNGRFIVRRTRE</sequence>
<name>A0AAY5JXU3_ESOLU</name>
<dbReference type="Pfam" id="PF00079">
    <property type="entry name" value="Serpin"/>
    <property type="match status" value="2"/>
</dbReference>
<dbReference type="SUPFAM" id="SSF56574">
    <property type="entry name" value="Serpins"/>
    <property type="match status" value="1"/>
</dbReference>
<dbReference type="InterPro" id="IPR000215">
    <property type="entry name" value="Serpin_fam"/>
</dbReference>
<feature type="domain" description="Serpin" evidence="2">
    <location>
        <begin position="6"/>
        <end position="64"/>
    </location>
</feature>
<reference evidence="3" key="2">
    <citation type="submission" date="2025-08" db="UniProtKB">
        <authorList>
            <consortium name="Ensembl"/>
        </authorList>
    </citation>
    <scope>IDENTIFICATION</scope>
</reference>
<keyword evidence="4" id="KW-1185">Reference proteome</keyword>
<dbReference type="InterPro" id="IPR023796">
    <property type="entry name" value="Serpin_dom"/>
</dbReference>
<protein>
    <recommendedName>
        <fullName evidence="2">Serpin domain-containing protein</fullName>
    </recommendedName>
</protein>
<dbReference type="Proteomes" id="UP000265140">
    <property type="component" value="Chromosome 11"/>
</dbReference>
<dbReference type="Gene3D" id="3.30.497.10">
    <property type="entry name" value="Antithrombin, subunit I, domain 2"/>
    <property type="match status" value="2"/>
</dbReference>
<dbReference type="GO" id="GO:0004867">
    <property type="term" value="F:serine-type endopeptidase inhibitor activity"/>
    <property type="evidence" value="ECO:0007669"/>
    <property type="project" value="InterPro"/>
</dbReference>
<evidence type="ECO:0000256" key="1">
    <source>
        <dbReference type="ARBA" id="ARBA00009500"/>
    </source>
</evidence>
<accession>A0AAY5JXU3</accession>
<organism evidence="3 4">
    <name type="scientific">Esox lucius</name>
    <name type="common">Northern pike</name>
    <dbReference type="NCBI Taxonomy" id="8010"/>
    <lineage>
        <taxon>Eukaryota</taxon>
        <taxon>Metazoa</taxon>
        <taxon>Chordata</taxon>
        <taxon>Craniata</taxon>
        <taxon>Vertebrata</taxon>
        <taxon>Euteleostomi</taxon>
        <taxon>Actinopterygii</taxon>
        <taxon>Neopterygii</taxon>
        <taxon>Teleostei</taxon>
        <taxon>Protacanthopterygii</taxon>
        <taxon>Esociformes</taxon>
        <taxon>Esocidae</taxon>
        <taxon>Esox</taxon>
    </lineage>
</organism>
<evidence type="ECO:0000313" key="4">
    <source>
        <dbReference type="Proteomes" id="UP000265140"/>
    </source>
</evidence>
<dbReference type="PANTHER" id="PTHR11461:SF211">
    <property type="entry name" value="GH10112P-RELATED"/>
    <property type="match status" value="1"/>
</dbReference>
<dbReference type="GO" id="GO:0005615">
    <property type="term" value="C:extracellular space"/>
    <property type="evidence" value="ECO:0007669"/>
    <property type="project" value="InterPro"/>
</dbReference>
<proteinExistence type="inferred from homology"/>
<dbReference type="InterPro" id="IPR042178">
    <property type="entry name" value="Serpin_sf_1"/>
</dbReference>
<dbReference type="AlphaFoldDB" id="A0AAY5JXU3"/>
<dbReference type="PANTHER" id="PTHR11461">
    <property type="entry name" value="SERINE PROTEASE INHIBITOR, SERPIN"/>
    <property type="match status" value="1"/>
</dbReference>
<evidence type="ECO:0000259" key="2">
    <source>
        <dbReference type="Pfam" id="PF00079"/>
    </source>
</evidence>
<dbReference type="GeneTree" id="ENSGT00940000163730"/>
<comment type="similarity">
    <text evidence="1">Belongs to the serpin family.</text>
</comment>
<dbReference type="Ensembl" id="ENSELUT00000100339.1">
    <property type="protein sequence ID" value="ENSELUP00000081424.1"/>
    <property type="gene ID" value="ENSELUG00000041433.1"/>
</dbReference>
<evidence type="ECO:0000313" key="3">
    <source>
        <dbReference type="Ensembl" id="ENSELUP00000081424.1"/>
    </source>
</evidence>
<dbReference type="InterPro" id="IPR036186">
    <property type="entry name" value="Serpin_sf"/>
</dbReference>
<feature type="domain" description="Serpin" evidence="2">
    <location>
        <begin position="119"/>
        <end position="155"/>
    </location>
</feature>
<reference evidence="3" key="3">
    <citation type="submission" date="2025-09" db="UniProtKB">
        <authorList>
            <consortium name="Ensembl"/>
        </authorList>
    </citation>
    <scope>IDENTIFICATION</scope>
</reference>
<reference evidence="3 4" key="1">
    <citation type="submission" date="2020-02" db="EMBL/GenBank/DDBJ databases">
        <title>Esox lucius (northern pike) genome, fEsoLuc1, primary haplotype.</title>
        <authorList>
            <person name="Myers G."/>
            <person name="Karagic N."/>
            <person name="Meyer A."/>
            <person name="Pippel M."/>
            <person name="Reichard M."/>
            <person name="Winkler S."/>
            <person name="Tracey A."/>
            <person name="Sims Y."/>
            <person name="Howe K."/>
            <person name="Rhie A."/>
            <person name="Formenti G."/>
            <person name="Durbin R."/>
            <person name="Fedrigo O."/>
            <person name="Jarvis E.D."/>
        </authorList>
    </citation>
    <scope>NUCLEOTIDE SEQUENCE [LARGE SCALE GENOMIC DNA]</scope>
</reference>